<dbReference type="NCBIfam" id="TIGR02854">
    <property type="entry name" value="spore_II_GA"/>
    <property type="match status" value="1"/>
</dbReference>
<feature type="active site" evidence="2">
    <location>
        <position position="179"/>
    </location>
</feature>
<keyword evidence="3" id="KW-1133">Transmembrane helix</keyword>
<reference evidence="4" key="1">
    <citation type="submission" date="2013-03" db="EMBL/GenBank/DDBJ databases">
        <title>Draft genome sequence of the hydrogen-ethanol-producing anaerobic alkalithermophilic Caloramator celere.</title>
        <authorList>
            <person name="Ciranna A."/>
            <person name="Larjo A."/>
            <person name="Kivisto A."/>
            <person name="Santala V."/>
            <person name="Roos C."/>
            <person name="Karp M."/>
        </authorList>
    </citation>
    <scope>NUCLEOTIDE SEQUENCE [LARGE SCALE GENOMIC DNA]</scope>
    <source>
        <strain evidence="4">DSM 8682</strain>
    </source>
</reference>
<feature type="transmembrane region" description="Helical" evidence="3">
    <location>
        <begin position="6"/>
        <end position="25"/>
    </location>
</feature>
<evidence type="ECO:0000256" key="1">
    <source>
        <dbReference type="PIRNR" id="PIRNR018571"/>
    </source>
</evidence>
<dbReference type="EC" id="3.4.23.-" evidence="1"/>
<dbReference type="GO" id="GO:0030436">
    <property type="term" value="P:asexual sporulation"/>
    <property type="evidence" value="ECO:0007669"/>
    <property type="project" value="InterPro"/>
</dbReference>
<keyword evidence="1" id="KW-0378">Hydrolase</keyword>
<keyword evidence="1" id="KW-0749">Sporulation</keyword>
<dbReference type="eggNOG" id="ENOG50301AF">
    <property type="taxonomic scope" value="Bacteria"/>
</dbReference>
<evidence type="ECO:0000256" key="3">
    <source>
        <dbReference type="SAM" id="Phobius"/>
    </source>
</evidence>
<feature type="transmembrane region" description="Helical" evidence="3">
    <location>
        <begin position="131"/>
        <end position="150"/>
    </location>
</feature>
<dbReference type="Pfam" id="PF03419">
    <property type="entry name" value="Peptidase_U4"/>
    <property type="match status" value="1"/>
</dbReference>
<dbReference type="GO" id="GO:0006508">
    <property type="term" value="P:proteolysis"/>
    <property type="evidence" value="ECO:0007669"/>
    <property type="project" value="UniProtKB-KW"/>
</dbReference>
<keyword evidence="1" id="KW-0064">Aspartyl protease</keyword>
<name>R7RRB0_9CLOT</name>
<organism evidence="4 5">
    <name type="scientific">Thermobrachium celere DSM 8682</name>
    <dbReference type="NCBI Taxonomy" id="941824"/>
    <lineage>
        <taxon>Bacteria</taxon>
        <taxon>Bacillati</taxon>
        <taxon>Bacillota</taxon>
        <taxon>Clostridia</taxon>
        <taxon>Eubacteriales</taxon>
        <taxon>Clostridiaceae</taxon>
        <taxon>Thermobrachium</taxon>
    </lineage>
</organism>
<evidence type="ECO:0000313" key="5">
    <source>
        <dbReference type="Proteomes" id="UP000014923"/>
    </source>
</evidence>
<dbReference type="GO" id="GO:0004190">
    <property type="term" value="F:aspartic-type endopeptidase activity"/>
    <property type="evidence" value="ECO:0007669"/>
    <property type="project" value="UniProtKB-KW"/>
</dbReference>
<comment type="function">
    <text evidence="1">Probable aspartic protease that is responsible for the proteolytic cleavage of the RNA polymerase sigma E factor (SigE/spoIIGB) to yield the active peptide in the mother cell during sporulation. Responds to a signal from the forespore that is triggered by the extracellular signal protein SpoIIR.</text>
</comment>
<protein>
    <recommendedName>
        <fullName evidence="1">Sporulation sigma-E factor-processing peptidase</fullName>
        <ecNumber evidence="1">3.4.23.-</ecNumber>
    </recommendedName>
    <alternativeName>
        <fullName evidence="1">Membrane-associated aspartic protease</fullName>
    </alternativeName>
    <alternativeName>
        <fullName evidence="1">Stage II sporulation protein GA</fullName>
    </alternativeName>
</protein>
<dbReference type="InterPro" id="IPR005081">
    <property type="entry name" value="SpoIIGA"/>
</dbReference>
<evidence type="ECO:0000313" key="4">
    <source>
        <dbReference type="EMBL" id="CDF57838.1"/>
    </source>
</evidence>
<dbReference type="AlphaFoldDB" id="R7RRB0"/>
<dbReference type="OrthoDB" id="2690199at2"/>
<dbReference type="HOGENOM" id="CLU_059158_0_0_9"/>
<feature type="transmembrane region" description="Helical" evidence="3">
    <location>
        <begin position="90"/>
        <end position="111"/>
    </location>
</feature>
<feature type="transmembrane region" description="Helical" evidence="3">
    <location>
        <begin position="59"/>
        <end position="78"/>
    </location>
</feature>
<sequence length="296" mass="34019">MNIIYIDVLLIENVLINFLILYVVYRFCRVKRNLSYLFLSSLIGALYVFIVFFPALSMFYSALMKFCVSILMIIIAFWPRTFRAFLKMLLIFYGVAFFLGGAIISIFYLVNDKMVSSVNGVMLLNKISSKYLIYGVIVSIFVVKILFDVVDRYFDIKNRTVQITVINNEKSIKLTALLDTGNCLKDPISGHPIIIVDIKYIADILPNEVIDLVMNNRDIADIKDFEISKRIRIIPYMTIGVENGLLIGYRVDYVYVISKNKVGVIKDPILALSRRNLSTKDDYQAIAYPEIISWEV</sequence>
<dbReference type="GO" id="GO:0030435">
    <property type="term" value="P:sporulation resulting in formation of a cellular spore"/>
    <property type="evidence" value="ECO:0007669"/>
    <property type="project" value="UniProtKB-KW"/>
</dbReference>
<keyword evidence="3" id="KW-0812">Transmembrane</keyword>
<feature type="transmembrane region" description="Helical" evidence="3">
    <location>
        <begin position="34"/>
        <end position="53"/>
    </location>
</feature>
<comment type="similarity">
    <text evidence="1">Belongs to the peptidase U4 family.</text>
</comment>
<gene>
    <name evidence="4" type="ORF">TCEL_01752</name>
</gene>
<dbReference type="RefSeq" id="WP_018661365.1">
    <property type="nucleotide sequence ID" value="NZ_HF952018.1"/>
</dbReference>
<accession>R7RRB0</accession>
<dbReference type="GO" id="GO:0005886">
    <property type="term" value="C:plasma membrane"/>
    <property type="evidence" value="ECO:0007669"/>
    <property type="project" value="UniProtKB-SubCell"/>
</dbReference>
<keyword evidence="1" id="KW-0645">Protease</keyword>
<keyword evidence="1" id="KW-1003">Cell membrane</keyword>
<dbReference type="EMBL" id="CAVN010000091">
    <property type="protein sequence ID" value="CDF57838.1"/>
    <property type="molecule type" value="Genomic_DNA"/>
</dbReference>
<comment type="caution">
    <text evidence="4">The sequence shown here is derived from an EMBL/GenBank/DDBJ whole genome shotgun (WGS) entry which is preliminary data.</text>
</comment>
<proteinExistence type="inferred from homology"/>
<dbReference type="PIRSF" id="PIRSF018571">
    <property type="entry name" value="SpoIIGA"/>
    <property type="match status" value="1"/>
</dbReference>
<keyword evidence="1 3" id="KW-0472">Membrane</keyword>
<comment type="subcellular location">
    <subcellularLocation>
        <location evidence="1">Cell membrane</location>
    </subcellularLocation>
</comment>
<keyword evidence="5" id="KW-1185">Reference proteome</keyword>
<dbReference type="Proteomes" id="UP000014923">
    <property type="component" value="Unassembled WGS sequence"/>
</dbReference>
<evidence type="ECO:0000256" key="2">
    <source>
        <dbReference type="PIRSR" id="PIRSR018571-1"/>
    </source>
</evidence>